<dbReference type="AlphaFoldDB" id="A0AAW0G0P3"/>
<proteinExistence type="inferred from homology"/>
<dbReference type="GO" id="GO:0016614">
    <property type="term" value="F:oxidoreductase activity, acting on CH-OH group of donors"/>
    <property type="evidence" value="ECO:0007669"/>
    <property type="project" value="InterPro"/>
</dbReference>
<dbReference type="SUPFAM" id="SSF51905">
    <property type="entry name" value="FAD/NAD(P)-binding domain"/>
    <property type="match status" value="1"/>
</dbReference>
<dbReference type="Gene3D" id="3.50.50.60">
    <property type="entry name" value="FAD/NAD(P)-binding domain"/>
    <property type="match status" value="1"/>
</dbReference>
<evidence type="ECO:0000256" key="6">
    <source>
        <dbReference type="PIRSR" id="PIRSR000137-2"/>
    </source>
</evidence>
<dbReference type="Pfam" id="PF00732">
    <property type="entry name" value="GMC_oxred_N"/>
    <property type="match status" value="1"/>
</dbReference>
<dbReference type="PANTHER" id="PTHR11552">
    <property type="entry name" value="GLUCOSE-METHANOL-CHOLINE GMC OXIDOREDUCTASE"/>
    <property type="match status" value="1"/>
</dbReference>
<evidence type="ECO:0000256" key="2">
    <source>
        <dbReference type="ARBA" id="ARBA00010790"/>
    </source>
</evidence>
<accession>A0AAW0G0P3</accession>
<organism evidence="8 9">
    <name type="scientific">Cerrena zonata</name>
    <dbReference type="NCBI Taxonomy" id="2478898"/>
    <lineage>
        <taxon>Eukaryota</taxon>
        <taxon>Fungi</taxon>
        <taxon>Dikarya</taxon>
        <taxon>Basidiomycota</taxon>
        <taxon>Agaricomycotina</taxon>
        <taxon>Agaricomycetes</taxon>
        <taxon>Polyporales</taxon>
        <taxon>Cerrenaceae</taxon>
        <taxon>Cerrena</taxon>
    </lineage>
</organism>
<comment type="caution">
    <text evidence="8">The sequence shown here is derived from an EMBL/GenBank/DDBJ whole genome shotgun (WGS) entry which is preliminary data.</text>
</comment>
<dbReference type="PIRSF" id="PIRSF000137">
    <property type="entry name" value="Alcohol_oxidase"/>
    <property type="match status" value="1"/>
</dbReference>
<sequence>MGSTLSTAYISGPSAFATQTTSNDSSKWKQYDYIIVGGGTAGCVLASRLSEDHGVTVLLIEAGPSKGSILTRSPLTWTKNFKTGIDWAYHSSSPELNNGNDFHMARGKVLGGTGAINALIYDRCFPEDYDSWARSGCTGWSFKDIEPYFRKAEGYDPNGFFTTVDLSEKGTNGPWKIRQTPSLAPIVDLTIEACKNIGMPYVEDMNATNRAIGIGRMAGIIDSAGRRSSSATAYLTPNVLSRPNLTVATNTNVEKILFSVNEDTPRAIGVQVATSDKTPKYRIAATKEVILSAGAISSPHLLFVSGIGSAEELKLADVPLVKDVPAVGKHLLDHVTSGPVILRSKPGMTIDDLNHSPFFAISSLLKWVWNGSGLLGRMAIGSVAFARSDDSKIVDTNIGVVKDLSSGPNSPDMELMISPAIVPSFFQFGKSGEYGLTIAASALKPESEGAMRFRSGNIYDRPVLNGGYLSSESDVNILIRGVRLIIKLAHTEPLKSQLEFRYDNKNQKDYFWMCDQDPDKLTDEEIRTFIKRNGHPSFHPVGSCRMGQDERDTVVGPDLRVHGIRGLRVVDSSIFPEHVSGHPAAPAVMVAEKASDIIKTQAHS</sequence>
<dbReference type="GO" id="GO:0050660">
    <property type="term" value="F:flavin adenine dinucleotide binding"/>
    <property type="evidence" value="ECO:0007669"/>
    <property type="project" value="InterPro"/>
</dbReference>
<reference evidence="8 9" key="1">
    <citation type="submission" date="2022-09" db="EMBL/GenBank/DDBJ databases">
        <authorList>
            <person name="Palmer J.M."/>
        </authorList>
    </citation>
    <scope>NUCLEOTIDE SEQUENCE [LARGE SCALE GENOMIC DNA]</scope>
    <source>
        <strain evidence="8 9">DSM 7382</strain>
    </source>
</reference>
<dbReference type="PANTHER" id="PTHR11552:SF147">
    <property type="entry name" value="CHOLINE DEHYDROGENASE, MITOCHONDRIAL"/>
    <property type="match status" value="1"/>
</dbReference>
<dbReference type="InterPro" id="IPR036188">
    <property type="entry name" value="FAD/NAD-bd_sf"/>
</dbReference>
<feature type="active site" description="Proton donor" evidence="5">
    <location>
        <position position="539"/>
    </location>
</feature>
<feature type="domain" description="Glucose-methanol-choline oxidoreductase N-terminal" evidence="7">
    <location>
        <begin position="294"/>
        <end position="308"/>
    </location>
</feature>
<comment type="cofactor">
    <cofactor evidence="1 6">
        <name>FAD</name>
        <dbReference type="ChEBI" id="CHEBI:57692"/>
    </cofactor>
</comment>
<dbReference type="Proteomes" id="UP001385951">
    <property type="component" value="Unassembled WGS sequence"/>
</dbReference>
<dbReference type="InterPro" id="IPR007867">
    <property type="entry name" value="GMC_OxRtase_C"/>
</dbReference>
<evidence type="ECO:0000256" key="3">
    <source>
        <dbReference type="ARBA" id="ARBA00022630"/>
    </source>
</evidence>
<evidence type="ECO:0000256" key="4">
    <source>
        <dbReference type="ARBA" id="ARBA00022827"/>
    </source>
</evidence>
<name>A0AAW0G0P3_9APHY</name>
<dbReference type="Gene3D" id="3.30.560.10">
    <property type="entry name" value="Glucose Oxidase, domain 3"/>
    <property type="match status" value="1"/>
</dbReference>
<evidence type="ECO:0000256" key="1">
    <source>
        <dbReference type="ARBA" id="ARBA00001974"/>
    </source>
</evidence>
<evidence type="ECO:0000256" key="5">
    <source>
        <dbReference type="PIRSR" id="PIRSR000137-1"/>
    </source>
</evidence>
<evidence type="ECO:0000259" key="7">
    <source>
        <dbReference type="PROSITE" id="PS00624"/>
    </source>
</evidence>
<dbReference type="EMBL" id="JASBNA010000035">
    <property type="protein sequence ID" value="KAK7682585.1"/>
    <property type="molecule type" value="Genomic_DNA"/>
</dbReference>
<feature type="binding site" evidence="6">
    <location>
        <position position="253"/>
    </location>
    <ligand>
        <name>FAD</name>
        <dbReference type="ChEBI" id="CHEBI:57692"/>
    </ligand>
</feature>
<comment type="similarity">
    <text evidence="2">Belongs to the GMC oxidoreductase family.</text>
</comment>
<dbReference type="Pfam" id="PF05199">
    <property type="entry name" value="GMC_oxred_C"/>
    <property type="match status" value="1"/>
</dbReference>
<keyword evidence="4 6" id="KW-0274">FAD</keyword>
<evidence type="ECO:0000313" key="8">
    <source>
        <dbReference type="EMBL" id="KAK7682585.1"/>
    </source>
</evidence>
<dbReference type="InterPro" id="IPR000172">
    <property type="entry name" value="GMC_OxRdtase_N"/>
</dbReference>
<evidence type="ECO:0000313" key="9">
    <source>
        <dbReference type="Proteomes" id="UP001385951"/>
    </source>
</evidence>
<dbReference type="PROSITE" id="PS00624">
    <property type="entry name" value="GMC_OXRED_2"/>
    <property type="match status" value="1"/>
</dbReference>
<protein>
    <recommendedName>
        <fullName evidence="7">Glucose-methanol-choline oxidoreductase N-terminal domain-containing protein</fullName>
    </recommendedName>
</protein>
<dbReference type="InterPro" id="IPR012132">
    <property type="entry name" value="GMC_OxRdtase"/>
</dbReference>
<feature type="binding site" evidence="6">
    <location>
        <position position="113"/>
    </location>
    <ligand>
        <name>FAD</name>
        <dbReference type="ChEBI" id="CHEBI:57692"/>
    </ligand>
</feature>
<keyword evidence="9" id="KW-1185">Reference proteome</keyword>
<gene>
    <name evidence="8" type="ORF">QCA50_014385</name>
</gene>
<feature type="active site" description="Proton acceptor" evidence="5">
    <location>
        <position position="582"/>
    </location>
</feature>
<dbReference type="SUPFAM" id="SSF54373">
    <property type="entry name" value="FAD-linked reductases, C-terminal domain"/>
    <property type="match status" value="1"/>
</dbReference>
<feature type="binding site" evidence="6">
    <location>
        <position position="109"/>
    </location>
    <ligand>
        <name>FAD</name>
        <dbReference type="ChEBI" id="CHEBI:57692"/>
    </ligand>
</feature>
<keyword evidence="3" id="KW-0285">Flavoprotein</keyword>